<feature type="compositionally biased region" description="Polar residues" evidence="1">
    <location>
        <begin position="1"/>
        <end position="10"/>
    </location>
</feature>
<dbReference type="RefSeq" id="WP_145064264.1">
    <property type="nucleotide sequence ID" value="NZ_CP036287.1"/>
</dbReference>
<feature type="region of interest" description="Disordered" evidence="1">
    <location>
        <begin position="399"/>
        <end position="426"/>
    </location>
</feature>
<protein>
    <recommendedName>
        <fullName evidence="4">AlgX/AlgJ SGNH hydrolase-like domain-containing protein</fullName>
    </recommendedName>
</protein>
<dbReference type="EMBL" id="CP036287">
    <property type="protein sequence ID" value="QDU66424.1"/>
    <property type="molecule type" value="Genomic_DNA"/>
</dbReference>
<dbReference type="Gene3D" id="3.40.50.1110">
    <property type="entry name" value="SGNH hydrolase"/>
    <property type="match status" value="1"/>
</dbReference>
<accession>A0A518BHJ2</accession>
<name>A0A518BHJ2_9BACT</name>
<dbReference type="KEGG" id="pbap:Pla133_14960"/>
<dbReference type="SUPFAM" id="SSF52266">
    <property type="entry name" value="SGNH hydrolase"/>
    <property type="match status" value="1"/>
</dbReference>
<dbReference type="InterPro" id="IPR036514">
    <property type="entry name" value="SGNH_hydro_sf"/>
</dbReference>
<sequence length="426" mass="47571">MSSAESQIGTGTLGLEDAEPDGSRPVIRGPILRQLLAVLVGVLVGMVLVDQLVVWWDIDQEGDDENRPIMQHEHIGWVNRPHFVNPEFETELDRFGLRNPEIPEDCPPDEVRLVGFGASRTFGAGGAMQSWCWNYALEELLAGRGFRVLNGGVSGYSLLQSCRRAEAYLDPLEPDLVFVVASPGAQLMLDSSLARRWVRAGDDSDEMIPADVVEGWPEALVPLVIDAHRYLNSVSGIYRRHRAKFQTGGNRVASVQRWMVSRDEPSEVAAQMLSATLDEAQALGAACAERGIELRILVLPEIWQDSAVTWRSFLRRNQQAGAPPVDTPRREPTTVLEELLQERGLATWNFFDEVDRMGRDRERFVMGDNHHWSKAGHEVIARGIVERLREEGLLQSLRERRAAAPRTRPFGENPFPDTGADGSRTP</sequence>
<proteinExistence type="predicted"/>
<reference evidence="2 3" key="1">
    <citation type="submission" date="2019-02" db="EMBL/GenBank/DDBJ databases">
        <title>Deep-cultivation of Planctomycetes and their phenomic and genomic characterization uncovers novel biology.</title>
        <authorList>
            <person name="Wiegand S."/>
            <person name="Jogler M."/>
            <person name="Boedeker C."/>
            <person name="Pinto D."/>
            <person name="Vollmers J."/>
            <person name="Rivas-Marin E."/>
            <person name="Kohn T."/>
            <person name="Peeters S.H."/>
            <person name="Heuer A."/>
            <person name="Rast P."/>
            <person name="Oberbeckmann S."/>
            <person name="Bunk B."/>
            <person name="Jeske O."/>
            <person name="Meyerdierks A."/>
            <person name="Storesund J.E."/>
            <person name="Kallscheuer N."/>
            <person name="Luecker S."/>
            <person name="Lage O.M."/>
            <person name="Pohl T."/>
            <person name="Merkel B.J."/>
            <person name="Hornburger P."/>
            <person name="Mueller R.-W."/>
            <person name="Bruemmer F."/>
            <person name="Labrenz M."/>
            <person name="Spormann A.M."/>
            <person name="Op den Camp H."/>
            <person name="Overmann J."/>
            <person name="Amann R."/>
            <person name="Jetten M.S.M."/>
            <person name="Mascher T."/>
            <person name="Medema M.H."/>
            <person name="Devos D.P."/>
            <person name="Kaster A.-K."/>
            <person name="Ovreas L."/>
            <person name="Rohde M."/>
            <person name="Galperin M.Y."/>
            <person name="Jogler C."/>
        </authorList>
    </citation>
    <scope>NUCLEOTIDE SEQUENCE [LARGE SCALE GENOMIC DNA]</scope>
    <source>
        <strain evidence="2 3">Pla133</strain>
    </source>
</reference>
<keyword evidence="3" id="KW-1185">Reference proteome</keyword>
<gene>
    <name evidence="2" type="ORF">Pla133_14960</name>
</gene>
<dbReference type="GO" id="GO:0016788">
    <property type="term" value="F:hydrolase activity, acting on ester bonds"/>
    <property type="evidence" value="ECO:0007669"/>
    <property type="project" value="UniProtKB-ARBA"/>
</dbReference>
<feature type="region of interest" description="Disordered" evidence="1">
    <location>
        <begin position="1"/>
        <end position="21"/>
    </location>
</feature>
<evidence type="ECO:0008006" key="4">
    <source>
        <dbReference type="Google" id="ProtNLM"/>
    </source>
</evidence>
<evidence type="ECO:0000256" key="1">
    <source>
        <dbReference type="SAM" id="MobiDB-lite"/>
    </source>
</evidence>
<evidence type="ECO:0000313" key="3">
    <source>
        <dbReference type="Proteomes" id="UP000316921"/>
    </source>
</evidence>
<evidence type="ECO:0000313" key="2">
    <source>
        <dbReference type="EMBL" id="QDU66424.1"/>
    </source>
</evidence>
<dbReference type="Proteomes" id="UP000316921">
    <property type="component" value="Chromosome"/>
</dbReference>
<dbReference type="AlphaFoldDB" id="A0A518BHJ2"/>
<organism evidence="2 3">
    <name type="scientific">Engelhardtia mirabilis</name>
    <dbReference type="NCBI Taxonomy" id="2528011"/>
    <lineage>
        <taxon>Bacteria</taxon>
        <taxon>Pseudomonadati</taxon>
        <taxon>Planctomycetota</taxon>
        <taxon>Planctomycetia</taxon>
        <taxon>Planctomycetia incertae sedis</taxon>
        <taxon>Engelhardtia</taxon>
    </lineage>
</organism>